<organism evidence="1 2">
    <name type="scientific">Vermiconidia calcicola</name>
    <dbReference type="NCBI Taxonomy" id="1690605"/>
    <lineage>
        <taxon>Eukaryota</taxon>
        <taxon>Fungi</taxon>
        <taxon>Dikarya</taxon>
        <taxon>Ascomycota</taxon>
        <taxon>Pezizomycotina</taxon>
        <taxon>Dothideomycetes</taxon>
        <taxon>Dothideomycetidae</taxon>
        <taxon>Mycosphaerellales</taxon>
        <taxon>Extremaceae</taxon>
        <taxon>Vermiconidia</taxon>
    </lineage>
</organism>
<proteinExistence type="predicted"/>
<accession>A0ACC3MYA6</accession>
<name>A0ACC3MYA6_9PEZI</name>
<evidence type="ECO:0000313" key="1">
    <source>
        <dbReference type="EMBL" id="KAK3706293.1"/>
    </source>
</evidence>
<keyword evidence="2" id="KW-1185">Reference proteome</keyword>
<gene>
    <name evidence="1" type="ORF">LTR37_012808</name>
</gene>
<dbReference type="Proteomes" id="UP001281147">
    <property type="component" value="Unassembled WGS sequence"/>
</dbReference>
<protein>
    <submittedName>
        <fullName evidence="1">Uncharacterized protein</fullName>
    </submittedName>
</protein>
<sequence length="255" mass="27396">MSTIFDVKDKVIAITGGSGGIGFATAELLVSQGAKVSIADVSETALEEADSKLKQAKYPGEFMTTAVDVRKPQEVNEWIRSTVDKFGRLDGAANMAAVIPKNINIDRVEDMPDEDWQFVIDVNLNGVMHCMRAELRNMNEKGSIINASSVAGIAGFAKNSAYVATKHAVIGLSRSAAKEVGDRGIRVNCICPGVIDTPMSRQSNETRGGADLECKWQIKRKGQPQEVAQLIAWLLCDGSAFITGTVQVIDGGYIC</sequence>
<comment type="caution">
    <text evidence="1">The sequence shown here is derived from an EMBL/GenBank/DDBJ whole genome shotgun (WGS) entry which is preliminary data.</text>
</comment>
<dbReference type="EMBL" id="JAUTXU010000121">
    <property type="protein sequence ID" value="KAK3706293.1"/>
    <property type="molecule type" value="Genomic_DNA"/>
</dbReference>
<evidence type="ECO:0000313" key="2">
    <source>
        <dbReference type="Proteomes" id="UP001281147"/>
    </source>
</evidence>
<reference evidence="1" key="1">
    <citation type="submission" date="2023-07" db="EMBL/GenBank/DDBJ databases">
        <title>Black Yeasts Isolated from many extreme environments.</title>
        <authorList>
            <person name="Coleine C."/>
            <person name="Stajich J.E."/>
            <person name="Selbmann L."/>
        </authorList>
    </citation>
    <scope>NUCLEOTIDE SEQUENCE</scope>
    <source>
        <strain evidence="1">CCFEE 5714</strain>
    </source>
</reference>